<dbReference type="GO" id="GO:0051287">
    <property type="term" value="F:NAD binding"/>
    <property type="evidence" value="ECO:0007669"/>
    <property type="project" value="InterPro"/>
</dbReference>
<dbReference type="SUPFAM" id="SSF51735">
    <property type="entry name" value="NAD(P)-binding Rossmann-fold domains"/>
    <property type="match status" value="1"/>
</dbReference>
<dbReference type="Pfam" id="PF02826">
    <property type="entry name" value="2-Hacid_dh_C"/>
    <property type="match status" value="1"/>
</dbReference>
<dbReference type="GO" id="GO:0004617">
    <property type="term" value="F:phosphoglycerate dehydrogenase activity"/>
    <property type="evidence" value="ECO:0007669"/>
    <property type="project" value="UniProtKB-EC"/>
</dbReference>
<proteinExistence type="inferred from homology"/>
<dbReference type="Pfam" id="PF00389">
    <property type="entry name" value="2-Hacid_dh"/>
    <property type="match status" value="1"/>
</dbReference>
<name>A0A7Y9U5X3_9BURK</name>
<dbReference type="InterPro" id="IPR036291">
    <property type="entry name" value="NAD(P)-bd_dom_sf"/>
</dbReference>
<dbReference type="EC" id="1.1.1.95" evidence="5"/>
<comment type="caution">
    <text evidence="5">The sequence shown here is derived from an EMBL/GenBank/DDBJ whole genome shotgun (WGS) entry which is preliminary data.</text>
</comment>
<feature type="compositionally biased region" description="Low complexity" evidence="2">
    <location>
        <begin position="321"/>
        <end position="335"/>
    </location>
</feature>
<dbReference type="PANTHER" id="PTHR42938:SF44">
    <property type="entry name" value="D-ISOMER SPECIFIC 2-HYDROXYACID DEHYDROGENASE NAD-BINDING"/>
    <property type="match status" value="1"/>
</dbReference>
<evidence type="ECO:0000313" key="5">
    <source>
        <dbReference type="EMBL" id="NYG32021.1"/>
    </source>
</evidence>
<evidence type="ECO:0000313" key="6">
    <source>
        <dbReference type="Proteomes" id="UP000518288"/>
    </source>
</evidence>
<evidence type="ECO:0000256" key="2">
    <source>
        <dbReference type="SAM" id="MobiDB-lite"/>
    </source>
</evidence>
<feature type="domain" description="D-isomer specific 2-hydroxyacid dehydrogenase NAD-binding" evidence="4">
    <location>
        <begin position="119"/>
        <end position="271"/>
    </location>
</feature>
<feature type="domain" description="D-isomer specific 2-hydroxyacid dehydrogenase catalytic" evidence="3">
    <location>
        <begin position="4"/>
        <end position="299"/>
    </location>
</feature>
<sequence>MDLLVAEPLEAEVLQWLQTRHALHYAPRLPEDRKRFAEALAQARAVILPAQIPVNARVLARAPLLRAIGRVVGGQDNIDLDACNGAGVTVLRSPEASAPAEAEFMLGALLTLLRPNPQAPHRVVGRELAHCTVGLVGMDAGARRLATVLQALGTQVRGYDPALHANSAHWSRWGVQPVSLRELFEQSDAVCVQLPLYSRYVGLLGDRILPWCKPGQVLVSVAPIELFDEAVLADMLNSGRLAAAWLDSVAPGPLAPGQPLHGAAGLQTTPRLAAYTREARLRSAWGVARQLHDVLRRTPATVRPGARPGATTPPVLRDWISPGAPAASAASPASR</sequence>
<protein>
    <submittedName>
        <fullName evidence="5">D-3-phosphoglycerate dehydrogenase</fullName>
        <ecNumber evidence="5">1.1.1.95</ecNumber>
    </submittedName>
</protein>
<evidence type="ECO:0000259" key="3">
    <source>
        <dbReference type="Pfam" id="PF00389"/>
    </source>
</evidence>
<keyword evidence="6" id="KW-1185">Reference proteome</keyword>
<dbReference type="RefSeq" id="WP_179632954.1">
    <property type="nucleotide sequence ID" value="NZ_JACCFH010000001.1"/>
</dbReference>
<comment type="similarity">
    <text evidence="1">Belongs to the D-isomer specific 2-hydroxyacid dehydrogenase family.</text>
</comment>
<gene>
    <name evidence="5" type="ORF">BDD16_001007</name>
</gene>
<keyword evidence="1 5" id="KW-0560">Oxidoreductase</keyword>
<dbReference type="Proteomes" id="UP000518288">
    <property type="component" value="Unassembled WGS sequence"/>
</dbReference>
<dbReference type="EMBL" id="JACCFH010000001">
    <property type="protein sequence ID" value="NYG32021.1"/>
    <property type="molecule type" value="Genomic_DNA"/>
</dbReference>
<dbReference type="Gene3D" id="3.40.50.720">
    <property type="entry name" value="NAD(P)-binding Rossmann-like Domain"/>
    <property type="match status" value="2"/>
</dbReference>
<evidence type="ECO:0000256" key="1">
    <source>
        <dbReference type="RuleBase" id="RU003719"/>
    </source>
</evidence>
<accession>A0A7Y9U5X3</accession>
<dbReference type="InterPro" id="IPR006140">
    <property type="entry name" value="D-isomer_DH_NAD-bd"/>
</dbReference>
<dbReference type="InterPro" id="IPR006139">
    <property type="entry name" value="D-isomer_2_OHA_DH_cat_dom"/>
</dbReference>
<dbReference type="SUPFAM" id="SSF52283">
    <property type="entry name" value="Formate/glycerate dehydrogenase catalytic domain-like"/>
    <property type="match status" value="1"/>
</dbReference>
<dbReference type="AlphaFoldDB" id="A0A7Y9U5X3"/>
<reference evidence="5 6" key="1">
    <citation type="submission" date="2020-07" db="EMBL/GenBank/DDBJ databases">
        <title>Genomic Encyclopedia of Archaeal and Bacterial Type Strains, Phase II (KMG-II): from individual species to whole genera.</title>
        <authorList>
            <person name="Goeker M."/>
        </authorList>
    </citation>
    <scope>NUCLEOTIDE SEQUENCE [LARGE SCALE GENOMIC DNA]</scope>
    <source>
        <strain evidence="5 6">DSM 21226</strain>
    </source>
</reference>
<organism evidence="5 6">
    <name type="scientific">Sphaerotilus montanus</name>
    <dbReference type="NCBI Taxonomy" id="522889"/>
    <lineage>
        <taxon>Bacteria</taxon>
        <taxon>Pseudomonadati</taxon>
        <taxon>Pseudomonadota</taxon>
        <taxon>Betaproteobacteria</taxon>
        <taxon>Burkholderiales</taxon>
        <taxon>Sphaerotilaceae</taxon>
        <taxon>Sphaerotilus</taxon>
    </lineage>
</organism>
<dbReference type="PANTHER" id="PTHR42938">
    <property type="entry name" value="FORMATE DEHYDROGENASE 1"/>
    <property type="match status" value="1"/>
</dbReference>
<feature type="region of interest" description="Disordered" evidence="2">
    <location>
        <begin position="298"/>
        <end position="335"/>
    </location>
</feature>
<evidence type="ECO:0000259" key="4">
    <source>
        <dbReference type="Pfam" id="PF02826"/>
    </source>
</evidence>